<name>A0A9N8V658_9GLOM</name>
<gene>
    <name evidence="1" type="ORF">FCALED_LOCUS560</name>
</gene>
<accession>A0A9N8V658</accession>
<dbReference type="AlphaFoldDB" id="A0A9N8V658"/>
<sequence>MNYSYTVFDSISNRVIQAENASKSNLYNHLLEICITKHTLCNKTYYLKISAFLKTSNFSQFCLNNSVFHVAIENILKEILILINFTYFPPDKDFYEEIWSFTETIGLFHKV</sequence>
<dbReference type="Proteomes" id="UP000789570">
    <property type="component" value="Unassembled WGS sequence"/>
</dbReference>
<keyword evidence="2" id="KW-1185">Reference proteome</keyword>
<organism evidence="1 2">
    <name type="scientific">Funneliformis caledonium</name>
    <dbReference type="NCBI Taxonomy" id="1117310"/>
    <lineage>
        <taxon>Eukaryota</taxon>
        <taxon>Fungi</taxon>
        <taxon>Fungi incertae sedis</taxon>
        <taxon>Mucoromycota</taxon>
        <taxon>Glomeromycotina</taxon>
        <taxon>Glomeromycetes</taxon>
        <taxon>Glomerales</taxon>
        <taxon>Glomeraceae</taxon>
        <taxon>Funneliformis</taxon>
    </lineage>
</organism>
<proteinExistence type="predicted"/>
<dbReference type="EMBL" id="CAJVPQ010000055">
    <property type="protein sequence ID" value="CAG8441337.1"/>
    <property type="molecule type" value="Genomic_DNA"/>
</dbReference>
<evidence type="ECO:0000313" key="2">
    <source>
        <dbReference type="Proteomes" id="UP000789570"/>
    </source>
</evidence>
<comment type="caution">
    <text evidence="1">The sequence shown here is derived from an EMBL/GenBank/DDBJ whole genome shotgun (WGS) entry which is preliminary data.</text>
</comment>
<protein>
    <submittedName>
        <fullName evidence="1">9846_t:CDS:1</fullName>
    </submittedName>
</protein>
<evidence type="ECO:0000313" key="1">
    <source>
        <dbReference type="EMBL" id="CAG8441337.1"/>
    </source>
</evidence>
<reference evidence="1" key="1">
    <citation type="submission" date="2021-06" db="EMBL/GenBank/DDBJ databases">
        <authorList>
            <person name="Kallberg Y."/>
            <person name="Tangrot J."/>
            <person name="Rosling A."/>
        </authorList>
    </citation>
    <scope>NUCLEOTIDE SEQUENCE</scope>
    <source>
        <strain evidence="1">UK204</strain>
    </source>
</reference>